<evidence type="ECO:0000259" key="15">
    <source>
        <dbReference type="PROSITE" id="PS51839"/>
    </source>
</evidence>
<dbReference type="Gene3D" id="3.10.20.740">
    <property type="match status" value="1"/>
</dbReference>
<dbReference type="Gene3D" id="2.40.40.20">
    <property type="match status" value="1"/>
</dbReference>
<dbReference type="Gene3D" id="3.40.228.10">
    <property type="entry name" value="Dimethylsulfoxide Reductase, domain 2"/>
    <property type="match status" value="1"/>
</dbReference>
<dbReference type="InterPro" id="IPR019574">
    <property type="entry name" value="NADH_UbQ_OxRdtase_Gsu_4Fe4S-bd"/>
</dbReference>
<feature type="domain" description="4Fe-4S His(Cys)3-ligated-type" evidence="15">
    <location>
        <begin position="78"/>
        <end position="117"/>
    </location>
</feature>
<dbReference type="PROSITE" id="PS00643">
    <property type="entry name" value="COMPLEX1_75K_3"/>
    <property type="match status" value="1"/>
</dbReference>
<organism evidence="16 17">
    <name type="scientific">Vogesella aquatica</name>
    <dbReference type="NCBI Taxonomy" id="2984206"/>
    <lineage>
        <taxon>Bacteria</taxon>
        <taxon>Pseudomonadati</taxon>
        <taxon>Pseudomonadota</taxon>
        <taxon>Betaproteobacteria</taxon>
        <taxon>Neisseriales</taxon>
        <taxon>Chromobacteriaceae</taxon>
        <taxon>Vogesella</taxon>
    </lineage>
</organism>
<comment type="catalytic activity">
    <reaction evidence="11 12">
        <text>a quinone + NADH + 5 H(+)(in) = a quinol + NAD(+) + 4 H(+)(out)</text>
        <dbReference type="Rhea" id="RHEA:57888"/>
        <dbReference type="ChEBI" id="CHEBI:15378"/>
        <dbReference type="ChEBI" id="CHEBI:24646"/>
        <dbReference type="ChEBI" id="CHEBI:57540"/>
        <dbReference type="ChEBI" id="CHEBI:57945"/>
        <dbReference type="ChEBI" id="CHEBI:132124"/>
    </reaction>
</comment>
<dbReference type="InterPro" id="IPR054351">
    <property type="entry name" value="NADH_UbQ_OxRdtase_ferredoxin"/>
</dbReference>
<evidence type="ECO:0000256" key="2">
    <source>
        <dbReference type="ARBA" id="ARBA00005404"/>
    </source>
</evidence>
<dbReference type="EC" id="7.1.1.-" evidence="12"/>
<dbReference type="InterPro" id="IPR000283">
    <property type="entry name" value="NADH_UbQ_OxRdtase_75kDa_su_CS"/>
</dbReference>
<comment type="cofactor">
    <cofactor evidence="1 12">
        <name>[4Fe-4S] cluster</name>
        <dbReference type="ChEBI" id="CHEBI:49883"/>
    </cofactor>
</comment>
<dbReference type="InterPro" id="IPR006657">
    <property type="entry name" value="MoPterin_dinucl-bd_dom"/>
</dbReference>
<evidence type="ECO:0000256" key="7">
    <source>
        <dbReference type="ARBA" id="ARBA00022967"/>
    </source>
</evidence>
<dbReference type="PROSITE" id="PS51085">
    <property type="entry name" value="2FE2S_FER_2"/>
    <property type="match status" value="1"/>
</dbReference>
<evidence type="ECO:0000313" key="17">
    <source>
        <dbReference type="Proteomes" id="UP001219956"/>
    </source>
</evidence>
<comment type="caution">
    <text evidence="16">The sequence shown here is derived from an EMBL/GenBank/DDBJ whole genome shotgun (WGS) entry which is preliminary data.</text>
</comment>
<evidence type="ECO:0000256" key="5">
    <source>
        <dbReference type="ARBA" id="ARBA00022719"/>
    </source>
</evidence>
<evidence type="ECO:0000256" key="6">
    <source>
        <dbReference type="ARBA" id="ARBA00022723"/>
    </source>
</evidence>
<dbReference type="InterPro" id="IPR006963">
    <property type="entry name" value="Mopterin_OxRdtase_4Fe-4S_dom"/>
</dbReference>
<dbReference type="CDD" id="cd02775">
    <property type="entry name" value="MopB_CT"/>
    <property type="match status" value="1"/>
</dbReference>
<dbReference type="Gene3D" id="3.30.70.20">
    <property type="match status" value="1"/>
</dbReference>
<dbReference type="InterPro" id="IPR010228">
    <property type="entry name" value="NADH_UbQ_OxRdtase_Gsu"/>
</dbReference>
<evidence type="ECO:0000256" key="12">
    <source>
        <dbReference type="RuleBase" id="RU003525"/>
    </source>
</evidence>
<dbReference type="CDD" id="cd02772">
    <property type="entry name" value="MopB_NDH-1_NuoG2"/>
    <property type="match status" value="1"/>
</dbReference>
<reference evidence="16 17" key="1">
    <citation type="submission" date="2023-01" db="EMBL/GenBank/DDBJ databases">
        <title>Novel species of the genus Vogesella isolated from rivers.</title>
        <authorList>
            <person name="Lu H."/>
        </authorList>
    </citation>
    <scope>NUCLEOTIDE SEQUENCE [LARGE SCALE GENOMIC DNA]</scope>
    <source>
        <strain evidence="16 17">DC21W</strain>
    </source>
</reference>
<dbReference type="PROSITE" id="PS51669">
    <property type="entry name" value="4FE4S_MOW_BIS_MGD"/>
    <property type="match status" value="1"/>
</dbReference>
<dbReference type="SUPFAM" id="SSF50692">
    <property type="entry name" value="ADC-like"/>
    <property type="match status" value="1"/>
</dbReference>
<dbReference type="PROSITE" id="PS00641">
    <property type="entry name" value="COMPLEX1_75K_1"/>
    <property type="match status" value="1"/>
</dbReference>
<evidence type="ECO:0000256" key="4">
    <source>
        <dbReference type="ARBA" id="ARBA00022714"/>
    </source>
</evidence>
<evidence type="ECO:0000259" key="14">
    <source>
        <dbReference type="PROSITE" id="PS51669"/>
    </source>
</evidence>
<comment type="function">
    <text evidence="12">NDH-1 shuttles electrons from NADH, via FMN and iron-sulfur (Fe-S) centers, to quinones in the respiratory chain. Couples the redox reaction to proton translocation (for every two electrons transferred, four hydrogen ions are translocated across the cytoplasmic membrane), and thus conserves the redox energy in a proton gradient.</text>
</comment>
<keyword evidence="17" id="KW-1185">Reference proteome</keyword>
<dbReference type="SUPFAM" id="SSF54862">
    <property type="entry name" value="4Fe-4S ferredoxins"/>
    <property type="match status" value="1"/>
</dbReference>
<proteinExistence type="inferred from homology"/>
<dbReference type="PANTHER" id="PTHR43105:SF13">
    <property type="entry name" value="NADH-UBIQUINONE OXIDOREDUCTASE 75 KDA SUBUNIT, MITOCHONDRIAL"/>
    <property type="match status" value="1"/>
</dbReference>
<sequence length="786" mass="83216">MLEIEIDGKKLTVNQGSTIIDAAHTAGTYIPHFCYHKKLSIAANCRMCLVEVEKAPKPLPACATPVTDGMKVHTASPLAKKAQQGVMEFLLINHPLDCPICDQGGECQLQDLAVGYGNSGSRYQEEKRVVVGKDMGPLVSAEEMSRCIHCTRCVRFTDEIGGFQEIGMANRSEFSEIMPYLGKTVNSEISGNVIDLCPVGALTSKPFRYSTRAWELSRRKSVSPHDGLGANLIVQVKQNEVMRVLPLENEAINECWLADRDRFSYEGLNSAERLHKPMIKFDGKWHETDWQTALEYVVKGLNGVSADHGKDAIGFLTSPHSTTEELYLAQKLARSFGVNNIDAALRRSDSRVSAAQQGALWLGSSITELAAAKSLLVVGSSQRQEQPLLASRIRQSVKKGTQLNVIHVADDELFTTLNAKLIVSPAALVNGLAQVLKAAVSIKGVESTLDLSAANVGEQAQAIAASLCATDNAAIILGNVAQHHPAFSELLSLAQELSRITGARFGITAEAANSVGADVAGANPARGPMGAAVTAGLSAAAMLAAPRKAYFLLNAEAEADTYNGQQAVAAMKQAATVIALTAYKGAGLLDYADVLLPVAPFSETAGSFVNMEGKLQSFNGVVRPQGEARPAWKVLRVLGNMLSLDGFEQNSAEDVRAELLAKGDIAAKLNNALASTAANVAAPAAAGLVRVGEVPLYHADPICRRAPSLQQTEAAATPVVRVSPADAARLGLNDGDAVVVEQGSASVSLQVRADKALAEGVVRVAAAHPATQALAGMFEPIQIKRG</sequence>
<dbReference type="InterPro" id="IPR036010">
    <property type="entry name" value="2Fe-2S_ferredoxin-like_sf"/>
</dbReference>
<keyword evidence="9 12" id="KW-0411">Iron-sulfur</keyword>
<keyword evidence="7 12" id="KW-1278">Translocase</keyword>
<keyword evidence="3 12" id="KW-0004">4Fe-4S</keyword>
<dbReference type="InterPro" id="IPR050123">
    <property type="entry name" value="Prok_molybdopt-oxidoreductase"/>
</dbReference>
<dbReference type="SUPFAM" id="SSF54292">
    <property type="entry name" value="2Fe-2S ferredoxin-like"/>
    <property type="match status" value="1"/>
</dbReference>
<protein>
    <recommendedName>
        <fullName evidence="12">NADH-quinone oxidoreductase</fullName>
        <ecNumber evidence="12">7.1.1.-</ecNumber>
    </recommendedName>
</protein>
<gene>
    <name evidence="16" type="primary">nuoG</name>
    <name evidence="16" type="ORF">PQU95_06785</name>
</gene>
<dbReference type="PANTHER" id="PTHR43105">
    <property type="entry name" value="RESPIRATORY NITRATE REDUCTASE"/>
    <property type="match status" value="1"/>
</dbReference>
<evidence type="ECO:0000256" key="11">
    <source>
        <dbReference type="ARBA" id="ARBA00047712"/>
    </source>
</evidence>
<evidence type="ECO:0000313" key="16">
    <source>
        <dbReference type="EMBL" id="MDC7716919.1"/>
    </source>
</evidence>
<evidence type="ECO:0000256" key="9">
    <source>
        <dbReference type="ARBA" id="ARBA00023014"/>
    </source>
</evidence>
<keyword evidence="6 12" id="KW-0479">Metal-binding</keyword>
<dbReference type="Pfam" id="PF10588">
    <property type="entry name" value="NADH-G_4Fe-4S_3"/>
    <property type="match status" value="1"/>
</dbReference>
<keyword evidence="4 12" id="KW-0001">2Fe-2S</keyword>
<dbReference type="PROSITE" id="PS51839">
    <property type="entry name" value="4FE4S_HC3"/>
    <property type="match status" value="1"/>
</dbReference>
<dbReference type="Proteomes" id="UP001219956">
    <property type="component" value="Unassembled WGS sequence"/>
</dbReference>
<evidence type="ECO:0000256" key="10">
    <source>
        <dbReference type="ARBA" id="ARBA00023027"/>
    </source>
</evidence>
<dbReference type="InterPro" id="IPR006656">
    <property type="entry name" value="Mopterin_OxRdtase"/>
</dbReference>
<dbReference type="Pfam" id="PF22151">
    <property type="entry name" value="Fer4_NDSU1"/>
    <property type="match status" value="1"/>
</dbReference>
<keyword evidence="10 12" id="KW-0520">NAD</keyword>
<comment type="similarity">
    <text evidence="2 12">Belongs to the complex I 75 kDa subunit family.</text>
</comment>
<dbReference type="NCBIfam" id="TIGR01973">
    <property type="entry name" value="NuoG"/>
    <property type="match status" value="1"/>
</dbReference>
<accession>A0ABT5IWI9</accession>
<keyword evidence="8 12" id="KW-0408">Iron</keyword>
<evidence type="ECO:0000256" key="8">
    <source>
        <dbReference type="ARBA" id="ARBA00023004"/>
    </source>
</evidence>
<comment type="cofactor">
    <cofactor evidence="12">
        <name>[2Fe-2S] cluster</name>
        <dbReference type="ChEBI" id="CHEBI:190135"/>
    </cofactor>
    <text evidence="12">Binds 1 [2Fe-2S] cluster per subunit.</text>
</comment>
<feature type="domain" description="4Fe-4S Mo/W bis-MGD-type" evidence="14">
    <location>
        <begin position="216"/>
        <end position="272"/>
    </location>
</feature>
<dbReference type="InterPro" id="IPR001041">
    <property type="entry name" value="2Fe-2S_ferredoxin-type"/>
</dbReference>
<dbReference type="InterPro" id="IPR009010">
    <property type="entry name" value="Asp_de-COase-like_dom_sf"/>
</dbReference>
<keyword evidence="5 12" id="KW-0874">Quinone</keyword>
<dbReference type="EMBL" id="JAQQLF010000007">
    <property type="protein sequence ID" value="MDC7716919.1"/>
    <property type="molecule type" value="Genomic_DNA"/>
</dbReference>
<evidence type="ECO:0000259" key="13">
    <source>
        <dbReference type="PROSITE" id="PS51085"/>
    </source>
</evidence>
<dbReference type="Pfam" id="PF13510">
    <property type="entry name" value="Fer2_4"/>
    <property type="match status" value="1"/>
</dbReference>
<dbReference type="SMART" id="SM00929">
    <property type="entry name" value="NADH-G_4Fe-4S_3"/>
    <property type="match status" value="1"/>
</dbReference>
<dbReference type="Pfam" id="PF22117">
    <property type="entry name" value="Fer4_Nqo3"/>
    <property type="match status" value="1"/>
</dbReference>
<dbReference type="PROSITE" id="PS00642">
    <property type="entry name" value="COMPLEX1_75K_2"/>
    <property type="match status" value="1"/>
</dbReference>
<dbReference type="SUPFAM" id="SSF53706">
    <property type="entry name" value="Formate dehydrogenase/DMSO reductase, domains 1-3"/>
    <property type="match status" value="1"/>
</dbReference>
<dbReference type="Gene3D" id="3.40.50.740">
    <property type="match status" value="2"/>
</dbReference>
<evidence type="ECO:0000256" key="1">
    <source>
        <dbReference type="ARBA" id="ARBA00001966"/>
    </source>
</evidence>
<dbReference type="Pfam" id="PF01568">
    <property type="entry name" value="Molydop_binding"/>
    <property type="match status" value="1"/>
</dbReference>
<dbReference type="Pfam" id="PF00384">
    <property type="entry name" value="Molybdopterin"/>
    <property type="match status" value="1"/>
</dbReference>
<dbReference type="CDD" id="cd00207">
    <property type="entry name" value="fer2"/>
    <property type="match status" value="1"/>
</dbReference>
<name>A0ABT5IWI9_9NEIS</name>
<evidence type="ECO:0000256" key="3">
    <source>
        <dbReference type="ARBA" id="ARBA00022485"/>
    </source>
</evidence>
<feature type="domain" description="2Fe-2S ferredoxin-type" evidence="13">
    <location>
        <begin position="1"/>
        <end position="78"/>
    </location>
</feature>
<dbReference type="RefSeq" id="WP_272751285.1">
    <property type="nucleotide sequence ID" value="NZ_JAQQLF010000007.1"/>
</dbReference>